<dbReference type="Gene3D" id="1.10.10.10">
    <property type="entry name" value="Winged helix-like DNA-binding domain superfamily/Winged helix DNA-binding domain"/>
    <property type="match status" value="1"/>
</dbReference>
<dbReference type="PROSITE" id="PS50995">
    <property type="entry name" value="HTH_MARR_2"/>
    <property type="match status" value="1"/>
</dbReference>
<evidence type="ECO:0000313" key="2">
    <source>
        <dbReference type="EMBL" id="MEN3068709.1"/>
    </source>
</evidence>
<keyword evidence="3" id="KW-1185">Reference proteome</keyword>
<dbReference type="SMART" id="SM00347">
    <property type="entry name" value="HTH_MARR"/>
    <property type="match status" value="1"/>
</dbReference>
<dbReference type="Pfam" id="PF12802">
    <property type="entry name" value="MarR_2"/>
    <property type="match status" value="1"/>
</dbReference>
<accession>A0ABU9YY69</accession>
<name>A0ABU9YY69_9RHOO</name>
<protein>
    <submittedName>
        <fullName evidence="2">MarR family transcriptional regulator</fullName>
    </submittedName>
</protein>
<dbReference type="RefSeq" id="WP_345919481.1">
    <property type="nucleotide sequence ID" value="NZ_JBDIVE010000004.1"/>
</dbReference>
<dbReference type="InterPro" id="IPR036388">
    <property type="entry name" value="WH-like_DNA-bd_sf"/>
</dbReference>
<dbReference type="InterPro" id="IPR036390">
    <property type="entry name" value="WH_DNA-bd_sf"/>
</dbReference>
<feature type="domain" description="HTH marR-type" evidence="1">
    <location>
        <begin position="5"/>
        <end position="139"/>
    </location>
</feature>
<proteinExistence type="predicted"/>
<dbReference type="PRINTS" id="PR00598">
    <property type="entry name" value="HTHMARR"/>
</dbReference>
<comment type="caution">
    <text evidence="2">The sequence shown here is derived from an EMBL/GenBank/DDBJ whole genome shotgun (WGS) entry which is preliminary data.</text>
</comment>
<dbReference type="PANTHER" id="PTHR33164">
    <property type="entry name" value="TRANSCRIPTIONAL REGULATOR, MARR FAMILY"/>
    <property type="match status" value="1"/>
</dbReference>
<dbReference type="InterPro" id="IPR039422">
    <property type="entry name" value="MarR/SlyA-like"/>
</dbReference>
<dbReference type="InterPro" id="IPR000835">
    <property type="entry name" value="HTH_MarR-typ"/>
</dbReference>
<dbReference type="Proteomes" id="UP001410394">
    <property type="component" value="Unassembled WGS sequence"/>
</dbReference>
<dbReference type="PANTHER" id="PTHR33164:SF57">
    <property type="entry name" value="MARR-FAMILY TRANSCRIPTIONAL REGULATOR"/>
    <property type="match status" value="1"/>
</dbReference>
<dbReference type="SUPFAM" id="SSF46785">
    <property type="entry name" value="Winged helix' DNA-binding domain"/>
    <property type="match status" value="1"/>
</dbReference>
<organism evidence="2 3">
    <name type="scientific">Uliginosibacterium sediminicola</name>
    <dbReference type="NCBI Taxonomy" id="2024550"/>
    <lineage>
        <taxon>Bacteria</taxon>
        <taxon>Pseudomonadati</taxon>
        <taxon>Pseudomonadota</taxon>
        <taxon>Betaproteobacteria</taxon>
        <taxon>Rhodocyclales</taxon>
        <taxon>Zoogloeaceae</taxon>
        <taxon>Uliginosibacterium</taxon>
    </lineage>
</organism>
<reference evidence="2 3" key="1">
    <citation type="journal article" date="2018" name="Int. J. Syst. Evol. Microbiol.">
        <title>Uliginosibacterium sediminicola sp. nov., isolated from freshwater sediment.</title>
        <authorList>
            <person name="Hwang W.M."/>
            <person name="Kim S.M."/>
            <person name="Kang K."/>
            <person name="Ahn T.Y."/>
        </authorList>
    </citation>
    <scope>NUCLEOTIDE SEQUENCE [LARGE SCALE GENOMIC DNA]</scope>
    <source>
        <strain evidence="2 3">M1-21</strain>
    </source>
</reference>
<evidence type="ECO:0000259" key="1">
    <source>
        <dbReference type="PROSITE" id="PS50995"/>
    </source>
</evidence>
<evidence type="ECO:0000313" key="3">
    <source>
        <dbReference type="Proteomes" id="UP001410394"/>
    </source>
</evidence>
<dbReference type="EMBL" id="JBDIVE010000004">
    <property type="protein sequence ID" value="MEN3068709.1"/>
    <property type="molecule type" value="Genomic_DNA"/>
</dbReference>
<sequence>MPPDKDDLFEHFHAIMHLFKDRMRHALDSEGGGLGPTEARALGYFARHPGCTQQDLVQQSGRDKAQITRIVQQLMERGLLAREADPADRRRFNLQLTDKGLQIEQAMQAQRKALLASMLGALDHTEQAQLISLLQRMRRGAEQNKL</sequence>
<gene>
    <name evidence="2" type="ORF">ABDB84_09485</name>
</gene>